<dbReference type="AlphaFoldDB" id="A0A8X7MV67"/>
<reference evidence="1" key="1">
    <citation type="submission" date="2016-04" db="EMBL/GenBank/DDBJ databases">
        <authorList>
            <person name="Nguyen H.D."/>
            <person name="Samba Siva P."/>
            <person name="Cullis J."/>
            <person name="Levesque C.A."/>
            <person name="Hambleton S."/>
        </authorList>
    </citation>
    <scope>NUCLEOTIDE SEQUENCE</scope>
    <source>
        <strain evidence="1">DAOMC 236426</strain>
    </source>
</reference>
<reference evidence="1" key="2">
    <citation type="journal article" date="2019" name="IMA Fungus">
        <title>Genome sequencing and comparison of five Tilletia species to identify candidate genes for the detection of regulated species infecting wheat.</title>
        <authorList>
            <person name="Nguyen H.D.T."/>
            <person name="Sultana T."/>
            <person name="Kesanakurti P."/>
            <person name="Hambleton S."/>
        </authorList>
    </citation>
    <scope>NUCLEOTIDE SEQUENCE</scope>
    <source>
        <strain evidence="1">DAOMC 236426</strain>
    </source>
</reference>
<gene>
    <name evidence="1" type="ORF">A4X06_0g3194</name>
</gene>
<dbReference type="Proteomes" id="UP000077684">
    <property type="component" value="Unassembled WGS sequence"/>
</dbReference>
<proteinExistence type="predicted"/>
<dbReference type="EMBL" id="LWDE02000279">
    <property type="protein sequence ID" value="KAE8249507.1"/>
    <property type="molecule type" value="Genomic_DNA"/>
</dbReference>
<organism evidence="1 2">
    <name type="scientific">Tilletia controversa</name>
    <name type="common">dwarf bunt fungus</name>
    <dbReference type="NCBI Taxonomy" id="13291"/>
    <lineage>
        <taxon>Eukaryota</taxon>
        <taxon>Fungi</taxon>
        <taxon>Dikarya</taxon>
        <taxon>Basidiomycota</taxon>
        <taxon>Ustilaginomycotina</taxon>
        <taxon>Exobasidiomycetes</taxon>
        <taxon>Tilletiales</taxon>
        <taxon>Tilletiaceae</taxon>
        <taxon>Tilletia</taxon>
    </lineage>
</organism>
<comment type="caution">
    <text evidence="1">The sequence shown here is derived from an EMBL/GenBank/DDBJ whole genome shotgun (WGS) entry which is preliminary data.</text>
</comment>
<protein>
    <submittedName>
        <fullName evidence="1">Uncharacterized protein</fullName>
    </submittedName>
</protein>
<evidence type="ECO:0000313" key="2">
    <source>
        <dbReference type="Proteomes" id="UP000077684"/>
    </source>
</evidence>
<sequence length="182" mass="18843">MSSANVGGLTGPLPPPPPFRHTFTSSPAVYLQAFFSITSTAPTAGHSSPQPQLPSPLAISQAVQAAATPLHGIWGGGVPFDVVDVRWVRGPPGGSVGGASSVQALFRVESDNVDILSTTLLATDSNFWARTLFSASPTSSSNTNGPNPAAAFMVRCSVANASPSLPRCLSHSNAWMKDILHH</sequence>
<name>A0A8X7MV67_9BASI</name>
<accession>A0A8X7MV67</accession>
<keyword evidence="2" id="KW-1185">Reference proteome</keyword>
<evidence type="ECO:0000313" key="1">
    <source>
        <dbReference type="EMBL" id="KAE8249507.1"/>
    </source>
</evidence>